<reference evidence="1" key="2">
    <citation type="journal article" date="2015" name="Fish Shellfish Immunol.">
        <title>Early steps in the European eel (Anguilla anguilla)-Vibrio vulnificus interaction in the gills: Role of the RtxA13 toxin.</title>
        <authorList>
            <person name="Callol A."/>
            <person name="Pajuelo D."/>
            <person name="Ebbesson L."/>
            <person name="Teles M."/>
            <person name="MacKenzie S."/>
            <person name="Amaro C."/>
        </authorList>
    </citation>
    <scope>NUCLEOTIDE SEQUENCE</scope>
</reference>
<organism evidence="1">
    <name type="scientific">Anguilla anguilla</name>
    <name type="common">European freshwater eel</name>
    <name type="synonym">Muraena anguilla</name>
    <dbReference type="NCBI Taxonomy" id="7936"/>
    <lineage>
        <taxon>Eukaryota</taxon>
        <taxon>Metazoa</taxon>
        <taxon>Chordata</taxon>
        <taxon>Craniata</taxon>
        <taxon>Vertebrata</taxon>
        <taxon>Euteleostomi</taxon>
        <taxon>Actinopterygii</taxon>
        <taxon>Neopterygii</taxon>
        <taxon>Teleostei</taxon>
        <taxon>Anguilliformes</taxon>
        <taxon>Anguillidae</taxon>
        <taxon>Anguilla</taxon>
    </lineage>
</organism>
<reference evidence="1" key="1">
    <citation type="submission" date="2014-11" db="EMBL/GenBank/DDBJ databases">
        <authorList>
            <person name="Amaro Gonzalez C."/>
        </authorList>
    </citation>
    <scope>NUCLEOTIDE SEQUENCE</scope>
</reference>
<dbReference type="EMBL" id="GBXM01070169">
    <property type="protein sequence ID" value="JAH38408.1"/>
    <property type="molecule type" value="Transcribed_RNA"/>
</dbReference>
<sequence length="59" mass="6586">MWPLKAPWDWGGGGITRLAKKKVLAIQHPPSQVLSWELLPVTALSKQTSRHKDQNGLIT</sequence>
<dbReference type="AlphaFoldDB" id="A0A0E9SD29"/>
<accession>A0A0E9SD29</accession>
<proteinExistence type="predicted"/>
<evidence type="ECO:0000313" key="1">
    <source>
        <dbReference type="EMBL" id="JAH38408.1"/>
    </source>
</evidence>
<name>A0A0E9SD29_ANGAN</name>
<protein>
    <submittedName>
        <fullName evidence="1">Uncharacterized protein</fullName>
    </submittedName>
</protein>